<protein>
    <submittedName>
        <fullName evidence="2">Inovirus Gp2 family protein</fullName>
    </submittedName>
</protein>
<dbReference type="RefSeq" id="WP_058358014.1">
    <property type="nucleotide sequence ID" value="NZ_CABKVG010000010.1"/>
</dbReference>
<reference evidence="2 3" key="1">
    <citation type="journal article" date="2022" name="Res Sq">
        <title>Evolution of multicellular longitudinally dividing oral cavity symbionts (Neisseriaceae).</title>
        <authorList>
            <person name="Nyongesa S."/>
            <person name="Weber P."/>
            <person name="Bernet E."/>
            <person name="Pullido F."/>
            <person name="Nieckarz M."/>
            <person name="Delaby M."/>
            <person name="Nieves C."/>
            <person name="Viehboeck T."/>
            <person name="Krause N."/>
            <person name="Rivera-Millot A."/>
            <person name="Nakamura A."/>
            <person name="Vischer N."/>
            <person name="VanNieuwenhze M."/>
            <person name="Brun Y."/>
            <person name="Cava F."/>
            <person name="Bulgheresi S."/>
            <person name="Veyrier F."/>
        </authorList>
    </citation>
    <scope>NUCLEOTIDE SEQUENCE [LARGE SCALE GENOMIC DNA]</scope>
    <source>
        <strain evidence="2 3">SN4</strain>
    </source>
</reference>
<evidence type="ECO:0000313" key="3">
    <source>
        <dbReference type="Proteomes" id="UP000832011"/>
    </source>
</evidence>
<dbReference type="InterPro" id="IPR056906">
    <property type="entry name" value="ORF2/G2P_dom"/>
</dbReference>
<dbReference type="Pfam" id="PF23343">
    <property type="entry name" value="REP_ORF2-G2P"/>
    <property type="match status" value="1"/>
</dbReference>
<keyword evidence="3" id="KW-1185">Reference proteome</keyword>
<dbReference type="EMBL" id="CP091511">
    <property type="protein sequence ID" value="UOO88301.1"/>
    <property type="molecule type" value="Genomic_DNA"/>
</dbReference>
<dbReference type="Proteomes" id="UP000832011">
    <property type="component" value="Chromosome"/>
</dbReference>
<gene>
    <name evidence="2" type="ORF">LVJ82_12555</name>
</gene>
<sequence length="205" mass="24379">MYQNQTFVSEYAYNQRNLREVHQLLDDLFTNYSKVLVVRLDLCFNDAYAHQLQQSHIKDYIAKLRNYSRSNSIFNHMLTYLMKLEYGEQKGWHLHAMFFFDGNKVINASHKAIRIGDYWVNTIVGQQLAYYFNCHARQYEQTGIGMVEYHEIDKRRVLNDVAAYFCKFDEMTLSQFPSGQRTPRTFFRGQLKGSINHNAGRPRLY</sequence>
<accession>A0ABY4DXQ1</accession>
<proteinExistence type="predicted"/>
<organism evidence="2 3">
    <name type="scientific">Vitreoscilla massiliensis</name>
    <dbReference type="NCBI Taxonomy" id="1689272"/>
    <lineage>
        <taxon>Bacteria</taxon>
        <taxon>Pseudomonadati</taxon>
        <taxon>Pseudomonadota</taxon>
        <taxon>Betaproteobacteria</taxon>
        <taxon>Neisseriales</taxon>
        <taxon>Neisseriaceae</taxon>
        <taxon>Vitreoscilla</taxon>
    </lineage>
</organism>
<feature type="domain" description="Replication-associated protein ORF2/G2P" evidence="1">
    <location>
        <begin position="49"/>
        <end position="130"/>
    </location>
</feature>
<evidence type="ECO:0000313" key="2">
    <source>
        <dbReference type="EMBL" id="UOO88301.1"/>
    </source>
</evidence>
<evidence type="ECO:0000259" key="1">
    <source>
        <dbReference type="Pfam" id="PF23343"/>
    </source>
</evidence>
<name>A0ABY4DXQ1_9NEIS</name>